<keyword evidence="1" id="KW-0472">Membrane</keyword>
<dbReference type="STRING" id="1346286.SAMN05444362_101671"/>
<gene>
    <name evidence="2" type="ORF">SAMN05444362_101671</name>
</gene>
<dbReference type="AlphaFoldDB" id="A0A1M4UQZ2"/>
<keyword evidence="1" id="KW-0812">Transmembrane</keyword>
<evidence type="ECO:0000313" key="3">
    <source>
        <dbReference type="Proteomes" id="UP000184480"/>
    </source>
</evidence>
<sequence length="128" mass="14929">MNFINAMRNLKIQSLIIKYSSLVIIAFLVSRILSAIIYVLYPNILTFRLNGEYHTYGDGYLITAIFSVCSLMISIFMFKDMRIIKKISYPILFLTLLSPLSGCMFFLILNYKQSKKINDEREFTEDNL</sequence>
<feature type="transmembrane region" description="Helical" evidence="1">
    <location>
        <begin position="60"/>
        <end position="78"/>
    </location>
</feature>
<evidence type="ECO:0000256" key="1">
    <source>
        <dbReference type="SAM" id="Phobius"/>
    </source>
</evidence>
<keyword evidence="3" id="KW-1185">Reference proteome</keyword>
<name>A0A1M4UQZ2_9BACT</name>
<reference evidence="3" key="1">
    <citation type="submission" date="2016-11" db="EMBL/GenBank/DDBJ databases">
        <authorList>
            <person name="Varghese N."/>
            <person name="Submissions S."/>
        </authorList>
    </citation>
    <scope>NUCLEOTIDE SEQUENCE [LARGE SCALE GENOMIC DNA]</scope>
    <source>
        <strain evidence="3">DSM 27370</strain>
    </source>
</reference>
<keyword evidence="1" id="KW-1133">Transmembrane helix</keyword>
<dbReference type="Proteomes" id="UP000184480">
    <property type="component" value="Unassembled WGS sequence"/>
</dbReference>
<feature type="transmembrane region" description="Helical" evidence="1">
    <location>
        <begin position="90"/>
        <end position="111"/>
    </location>
</feature>
<feature type="transmembrane region" description="Helical" evidence="1">
    <location>
        <begin position="21"/>
        <end position="40"/>
    </location>
</feature>
<accession>A0A1M4UQZ2</accession>
<proteinExistence type="predicted"/>
<evidence type="ECO:0000313" key="2">
    <source>
        <dbReference type="EMBL" id="SHE59109.1"/>
    </source>
</evidence>
<dbReference type="EMBL" id="FQUC01000001">
    <property type="protein sequence ID" value="SHE59109.1"/>
    <property type="molecule type" value="Genomic_DNA"/>
</dbReference>
<protein>
    <submittedName>
        <fullName evidence="2">Uncharacterized protein</fullName>
    </submittedName>
</protein>
<organism evidence="2 3">
    <name type="scientific">Dysgonomonas macrotermitis</name>
    <dbReference type="NCBI Taxonomy" id="1346286"/>
    <lineage>
        <taxon>Bacteria</taxon>
        <taxon>Pseudomonadati</taxon>
        <taxon>Bacteroidota</taxon>
        <taxon>Bacteroidia</taxon>
        <taxon>Bacteroidales</taxon>
        <taxon>Dysgonomonadaceae</taxon>
        <taxon>Dysgonomonas</taxon>
    </lineage>
</organism>